<dbReference type="GeneID" id="107480078"/>
<reference evidence="2" key="1">
    <citation type="journal article" date="2016" name="Nat. Genet.">
        <title>The genome sequences of Arachis duranensis and Arachis ipaensis, the diploid ancestors of cultivated peanut.</title>
        <authorList>
            <person name="Bertioli D.J."/>
            <person name="Cannon S.B."/>
            <person name="Froenicke L."/>
            <person name="Huang G."/>
            <person name="Farmer A.D."/>
            <person name="Cannon E.K."/>
            <person name="Liu X."/>
            <person name="Gao D."/>
            <person name="Clevenger J."/>
            <person name="Dash S."/>
            <person name="Ren L."/>
            <person name="Moretzsohn M.C."/>
            <person name="Shirasawa K."/>
            <person name="Huang W."/>
            <person name="Vidigal B."/>
            <person name="Abernathy B."/>
            <person name="Chu Y."/>
            <person name="Niederhuth C.E."/>
            <person name="Umale P."/>
            <person name="Araujo A.C."/>
            <person name="Kozik A."/>
            <person name="Kim K.D."/>
            <person name="Burow M.D."/>
            <person name="Varshney R.K."/>
            <person name="Wang X."/>
            <person name="Zhang X."/>
            <person name="Barkley N."/>
            <person name="Guimaraes P.M."/>
            <person name="Isobe S."/>
            <person name="Guo B."/>
            <person name="Liao B."/>
            <person name="Stalker H.T."/>
            <person name="Schmitz R.J."/>
            <person name="Scheffler B.E."/>
            <person name="Leal-Bertioli S.C."/>
            <person name="Xun X."/>
            <person name="Jackson S.A."/>
            <person name="Michelmore R."/>
            <person name="Ozias-Akins P."/>
        </authorList>
    </citation>
    <scope>NUCLEOTIDE SEQUENCE [LARGE SCALE GENOMIC DNA]</scope>
    <source>
        <strain evidence="2">cv. V14167</strain>
    </source>
</reference>
<accession>A0A6P4CRT2</accession>
<dbReference type="PANTHER" id="PTHR46148:SF60">
    <property type="entry name" value="CHROMO DOMAIN-CONTAINING PROTEIN"/>
    <property type="match status" value="1"/>
</dbReference>
<organism evidence="2 3">
    <name type="scientific">Arachis duranensis</name>
    <name type="common">Wild peanut</name>
    <dbReference type="NCBI Taxonomy" id="130453"/>
    <lineage>
        <taxon>Eukaryota</taxon>
        <taxon>Viridiplantae</taxon>
        <taxon>Streptophyta</taxon>
        <taxon>Embryophyta</taxon>
        <taxon>Tracheophyta</taxon>
        <taxon>Spermatophyta</taxon>
        <taxon>Magnoliopsida</taxon>
        <taxon>eudicotyledons</taxon>
        <taxon>Gunneridae</taxon>
        <taxon>Pentapetalae</taxon>
        <taxon>rosids</taxon>
        <taxon>fabids</taxon>
        <taxon>Fabales</taxon>
        <taxon>Fabaceae</taxon>
        <taxon>Papilionoideae</taxon>
        <taxon>50 kb inversion clade</taxon>
        <taxon>dalbergioids sensu lato</taxon>
        <taxon>Dalbergieae</taxon>
        <taxon>Pterocarpus clade</taxon>
        <taxon>Arachis</taxon>
    </lineage>
</organism>
<evidence type="ECO:0000259" key="1">
    <source>
        <dbReference type="Pfam" id="PF24626"/>
    </source>
</evidence>
<sequence length="147" mass="16897">MPLVEFEYNNSYHILERVGPVAYRMALSPHLLNLHDVFHVSQLPKYTPDVIHVLEPESVQIREDWTLPVTLVRIDDTSIKKLREKEVSLVKVAWSRTGVEEHTWELESEMRADYPRLFSAWKSVGEALEALEVEFESVPGGTGVRQG</sequence>
<dbReference type="Proteomes" id="UP000515211">
    <property type="component" value="Chromosome 3"/>
</dbReference>
<keyword evidence="2" id="KW-1185">Reference proteome</keyword>
<proteinExistence type="predicted"/>
<feature type="domain" description="Tf2-1-like SH3-like" evidence="1">
    <location>
        <begin position="10"/>
        <end position="46"/>
    </location>
</feature>
<dbReference type="KEGG" id="adu:107480078"/>
<dbReference type="Pfam" id="PF24626">
    <property type="entry name" value="SH3_Tf2-1"/>
    <property type="match status" value="1"/>
</dbReference>
<dbReference type="RefSeq" id="XP_015955682.1">
    <property type="nucleotide sequence ID" value="XM_016100196.1"/>
</dbReference>
<evidence type="ECO:0000313" key="3">
    <source>
        <dbReference type="RefSeq" id="XP_015955682.1"/>
    </source>
</evidence>
<dbReference type="InterPro" id="IPR056924">
    <property type="entry name" value="SH3_Tf2-1"/>
</dbReference>
<name>A0A6P4CRT2_ARADU</name>
<dbReference type="PANTHER" id="PTHR46148">
    <property type="entry name" value="CHROMO DOMAIN-CONTAINING PROTEIN"/>
    <property type="match status" value="1"/>
</dbReference>
<protein>
    <submittedName>
        <fullName evidence="3">Uncharacterized protein LOC107480078</fullName>
    </submittedName>
</protein>
<reference evidence="3" key="2">
    <citation type="submission" date="2025-08" db="UniProtKB">
        <authorList>
            <consortium name="RefSeq"/>
        </authorList>
    </citation>
    <scope>IDENTIFICATION</scope>
    <source>
        <tissue evidence="3">Whole plant</tissue>
    </source>
</reference>
<dbReference type="AlphaFoldDB" id="A0A6P4CRT2"/>
<gene>
    <name evidence="3" type="primary">LOC107480078</name>
</gene>
<evidence type="ECO:0000313" key="2">
    <source>
        <dbReference type="Proteomes" id="UP000515211"/>
    </source>
</evidence>